<dbReference type="InterPro" id="IPR045860">
    <property type="entry name" value="Snake_toxin-like_sf"/>
</dbReference>
<evidence type="ECO:0000313" key="3">
    <source>
        <dbReference type="Proteomes" id="UP000005408"/>
    </source>
</evidence>
<evidence type="ECO:0000256" key="1">
    <source>
        <dbReference type="SAM" id="SignalP"/>
    </source>
</evidence>
<reference evidence="2" key="1">
    <citation type="submission" date="2022-08" db="UniProtKB">
        <authorList>
            <consortium name="EnsemblMetazoa"/>
        </authorList>
    </citation>
    <scope>IDENTIFICATION</scope>
    <source>
        <strain evidence="2">05x7-T-G4-1.051#20</strain>
    </source>
</reference>
<dbReference type="SUPFAM" id="SSF57302">
    <property type="entry name" value="Snake toxin-like"/>
    <property type="match status" value="1"/>
</dbReference>
<feature type="signal peptide" evidence="1">
    <location>
        <begin position="1"/>
        <end position="30"/>
    </location>
</feature>
<dbReference type="Gene3D" id="2.10.60.10">
    <property type="entry name" value="CD59"/>
    <property type="match status" value="1"/>
</dbReference>
<dbReference type="AlphaFoldDB" id="A0A8W8JFY8"/>
<evidence type="ECO:0000313" key="2">
    <source>
        <dbReference type="EnsemblMetazoa" id="G19077.3:cds"/>
    </source>
</evidence>
<keyword evidence="3" id="KW-1185">Reference proteome</keyword>
<organism evidence="2 3">
    <name type="scientific">Magallana gigas</name>
    <name type="common">Pacific oyster</name>
    <name type="synonym">Crassostrea gigas</name>
    <dbReference type="NCBI Taxonomy" id="29159"/>
    <lineage>
        <taxon>Eukaryota</taxon>
        <taxon>Metazoa</taxon>
        <taxon>Spiralia</taxon>
        <taxon>Lophotrochozoa</taxon>
        <taxon>Mollusca</taxon>
        <taxon>Bivalvia</taxon>
        <taxon>Autobranchia</taxon>
        <taxon>Pteriomorphia</taxon>
        <taxon>Ostreida</taxon>
        <taxon>Ostreoidea</taxon>
        <taxon>Ostreidae</taxon>
        <taxon>Magallana</taxon>
    </lineage>
</organism>
<keyword evidence="1" id="KW-0732">Signal</keyword>
<protein>
    <recommendedName>
        <fullName evidence="4">C-type lectin domain-containing protein</fullName>
    </recommendedName>
</protein>
<name>A0A8W8JFY8_MAGGI</name>
<dbReference type="EnsemblMetazoa" id="G19077.3">
    <property type="protein sequence ID" value="G19077.3:cds"/>
    <property type="gene ID" value="G19077"/>
</dbReference>
<evidence type="ECO:0008006" key="4">
    <source>
        <dbReference type="Google" id="ProtNLM"/>
    </source>
</evidence>
<accession>A0A8W8JFY8</accession>
<dbReference type="SUPFAM" id="SSF56436">
    <property type="entry name" value="C-type lectin-like"/>
    <property type="match status" value="1"/>
</dbReference>
<proteinExistence type="predicted"/>
<dbReference type="Proteomes" id="UP000005408">
    <property type="component" value="Unassembled WGS sequence"/>
</dbReference>
<dbReference type="CDD" id="cd00037">
    <property type="entry name" value="CLECT"/>
    <property type="match status" value="1"/>
</dbReference>
<dbReference type="InterPro" id="IPR016187">
    <property type="entry name" value="CTDL_fold"/>
</dbReference>
<feature type="chain" id="PRO_5036486530" description="C-type lectin domain-containing protein" evidence="1">
    <location>
        <begin position="31"/>
        <end position="471"/>
    </location>
</feature>
<sequence>MFSWPAILETFLTRVIGLLIQFWICHVTLSCDDVSESACKQFATHYTNMCADGCLSSLCARTCNRCELKCYSCFDISLSTQCNETIRCPSLDHYCILVKSYDNNFRRVYKLGCAVGDVCDHPSPDTVCCDSDLCNDHFYRPTTTTPPPTPTAPLTGVVLVGKRQSADPQCEEVLPSACADIVAADPSVCAKDCLYKKCPVACGHCKTCYSCDFVHDQRTCNTTTVCGQGEVCYGLETVDALRQHGFRFGCTPQLLCGQISSVSTNAFGKRGSGLAGGCCNESLCNDNLKPETTTTPLPTTTPTTTTVITTDKTTALPTTQGVTTHDPNCHCPGGRSSFYVNSKCYFYDPSTFLPKNQSMAWCDARCGRLVDVRNGAELLSVTNGLYKTFIHDFGPHSSHRAYMHTHFYLDAIYVGGRGWVWETSGQPVPGDVMGETVTATPGACAAAKGRNSGLLVTSNCNGARYVLCVLK</sequence>